<evidence type="ECO:0000256" key="8">
    <source>
        <dbReference type="SAM" id="MobiDB-lite"/>
    </source>
</evidence>
<feature type="compositionally biased region" description="Low complexity" evidence="8">
    <location>
        <begin position="490"/>
        <end position="507"/>
    </location>
</feature>
<dbReference type="InterPro" id="IPR003423">
    <property type="entry name" value="OMP_efflux"/>
</dbReference>
<keyword evidence="7" id="KW-0998">Cell outer membrane</keyword>
<dbReference type="InterPro" id="IPR051906">
    <property type="entry name" value="TolC-like"/>
</dbReference>
<proteinExistence type="inferred from homology"/>
<dbReference type="SUPFAM" id="SSF56954">
    <property type="entry name" value="Outer membrane efflux proteins (OEP)"/>
    <property type="match status" value="1"/>
</dbReference>
<evidence type="ECO:0000256" key="5">
    <source>
        <dbReference type="ARBA" id="ARBA00022692"/>
    </source>
</evidence>
<dbReference type="GO" id="GO:0015562">
    <property type="term" value="F:efflux transmembrane transporter activity"/>
    <property type="evidence" value="ECO:0007669"/>
    <property type="project" value="InterPro"/>
</dbReference>
<keyword evidence="4" id="KW-1134">Transmembrane beta strand</keyword>
<accession>A0A7C9V0B4</accession>
<evidence type="ECO:0000256" key="2">
    <source>
        <dbReference type="ARBA" id="ARBA00007613"/>
    </source>
</evidence>
<reference evidence="10 11" key="1">
    <citation type="submission" date="2020-02" db="EMBL/GenBank/DDBJ databases">
        <authorList>
            <person name="Dziuba M."/>
            <person name="Kuznetsov B."/>
            <person name="Mardanov A."/>
            <person name="Ravin N."/>
            <person name="Grouzdev D."/>
        </authorList>
    </citation>
    <scope>NUCLEOTIDE SEQUENCE [LARGE SCALE GENOMIC DNA]</scope>
    <source>
        <strain evidence="10 11">SpK</strain>
    </source>
</reference>
<organism evidence="10 11">
    <name type="scientific">Magnetospirillum aberrantis SpK</name>
    <dbReference type="NCBI Taxonomy" id="908842"/>
    <lineage>
        <taxon>Bacteria</taxon>
        <taxon>Pseudomonadati</taxon>
        <taxon>Pseudomonadota</taxon>
        <taxon>Alphaproteobacteria</taxon>
        <taxon>Rhodospirillales</taxon>
        <taxon>Rhodospirillaceae</taxon>
        <taxon>Magnetospirillum</taxon>
    </lineage>
</organism>
<comment type="similarity">
    <text evidence="2">Belongs to the outer membrane factor (OMF) (TC 1.B.17) family.</text>
</comment>
<sequence length="530" mass="58185">MRNNLRCMGLAFGVAGLILASAARAEEPAPDRGEQRAALLVHMLGGDPVVHLEQTVRAPDVTDALRLDEAVAFALKNNFEVRAASAKTDAADWDVVGAYLGYMPTITYSRSTGRERSGPASYNINDKRVQDDTHHRRDKELSIKQPLVDLTLISDILLRHKSQTAAEIEETGVRERIALQTIGAFYKIIQARLFIRMAEQYKAQLDKLNDLMASRVEGGGAAQADLDRIKARSVSAQSAIIETRSEFDAAMDEFRRLTGVTPLQFQVPAMLVPTLPPTIEDALTKALRGNPDYLLSLRQTEVQQYEADKAYSRLLPKVTFEFTKSRTWNAGGTALGSTDAGGTDEIFPYQNDERAMVVTTWTFSGGTDIAAGLSANAKAREANFKSLDTRSRVEELVRTSYNALGAANSRIPVLQQAVESNARVVSAFEEQYMNASRPLFDLLDAYERHYSARLDLTRVLVAEAQAAHQLRRQMGELIQALKETEHRAHVPAAAEAQPEAKPEAPAADTDEPPVEAAPRESVTAEPAAKP</sequence>
<dbReference type="GO" id="GO:0015288">
    <property type="term" value="F:porin activity"/>
    <property type="evidence" value="ECO:0007669"/>
    <property type="project" value="TreeGrafter"/>
</dbReference>
<name>A0A7C9V0B4_9PROT</name>
<dbReference type="Pfam" id="PF02321">
    <property type="entry name" value="OEP"/>
    <property type="match status" value="1"/>
</dbReference>
<evidence type="ECO:0000256" key="9">
    <source>
        <dbReference type="SAM" id="SignalP"/>
    </source>
</evidence>
<comment type="subcellular location">
    <subcellularLocation>
        <location evidence="1">Cell outer membrane</location>
    </subcellularLocation>
</comment>
<evidence type="ECO:0000313" key="10">
    <source>
        <dbReference type="EMBL" id="NFV81034.1"/>
    </source>
</evidence>
<dbReference type="GO" id="GO:0009279">
    <property type="term" value="C:cell outer membrane"/>
    <property type="evidence" value="ECO:0007669"/>
    <property type="project" value="UniProtKB-SubCell"/>
</dbReference>
<keyword evidence="3" id="KW-0813">Transport</keyword>
<dbReference type="Proteomes" id="UP000480684">
    <property type="component" value="Unassembled WGS sequence"/>
</dbReference>
<keyword evidence="11" id="KW-1185">Reference proteome</keyword>
<evidence type="ECO:0000256" key="3">
    <source>
        <dbReference type="ARBA" id="ARBA00022448"/>
    </source>
</evidence>
<dbReference type="AlphaFoldDB" id="A0A7C9V0B4"/>
<feature type="signal peptide" evidence="9">
    <location>
        <begin position="1"/>
        <end position="25"/>
    </location>
</feature>
<protein>
    <submittedName>
        <fullName evidence="10">TolC family protein</fullName>
    </submittedName>
</protein>
<gene>
    <name evidence="10" type="ORF">G4223_13025</name>
</gene>
<dbReference type="Gene3D" id="1.20.1600.10">
    <property type="entry name" value="Outer membrane efflux proteins (OEP)"/>
    <property type="match status" value="1"/>
</dbReference>
<evidence type="ECO:0000256" key="6">
    <source>
        <dbReference type="ARBA" id="ARBA00023136"/>
    </source>
</evidence>
<keyword evidence="5" id="KW-0812">Transmembrane</keyword>
<feature type="region of interest" description="Disordered" evidence="8">
    <location>
        <begin position="486"/>
        <end position="530"/>
    </location>
</feature>
<comment type="caution">
    <text evidence="10">The sequence shown here is derived from an EMBL/GenBank/DDBJ whole genome shotgun (WGS) entry which is preliminary data.</text>
</comment>
<dbReference type="PANTHER" id="PTHR30026">
    <property type="entry name" value="OUTER MEMBRANE PROTEIN TOLC"/>
    <property type="match status" value="1"/>
</dbReference>
<evidence type="ECO:0000313" key="11">
    <source>
        <dbReference type="Proteomes" id="UP000480684"/>
    </source>
</evidence>
<evidence type="ECO:0000256" key="4">
    <source>
        <dbReference type="ARBA" id="ARBA00022452"/>
    </source>
</evidence>
<evidence type="ECO:0000256" key="7">
    <source>
        <dbReference type="ARBA" id="ARBA00023237"/>
    </source>
</evidence>
<dbReference type="RefSeq" id="WP_163680323.1">
    <property type="nucleotide sequence ID" value="NZ_JAAIYP010000038.1"/>
</dbReference>
<keyword evidence="6" id="KW-0472">Membrane</keyword>
<feature type="chain" id="PRO_5028888081" evidence="9">
    <location>
        <begin position="26"/>
        <end position="530"/>
    </location>
</feature>
<dbReference type="EMBL" id="JAAIYP010000038">
    <property type="protein sequence ID" value="NFV81034.1"/>
    <property type="molecule type" value="Genomic_DNA"/>
</dbReference>
<dbReference type="GO" id="GO:1990281">
    <property type="term" value="C:efflux pump complex"/>
    <property type="evidence" value="ECO:0007669"/>
    <property type="project" value="TreeGrafter"/>
</dbReference>
<evidence type="ECO:0000256" key="1">
    <source>
        <dbReference type="ARBA" id="ARBA00004442"/>
    </source>
</evidence>
<dbReference type="PANTHER" id="PTHR30026:SF22">
    <property type="entry name" value="OUTER MEMBRANE EFFLUX PROTEIN"/>
    <property type="match status" value="1"/>
</dbReference>
<keyword evidence="9" id="KW-0732">Signal</keyword>